<dbReference type="EMBL" id="QEAP01000093">
    <property type="protein sequence ID" value="TPX75135.1"/>
    <property type="molecule type" value="Genomic_DNA"/>
</dbReference>
<dbReference type="SUPFAM" id="SSF50978">
    <property type="entry name" value="WD40 repeat-like"/>
    <property type="match status" value="1"/>
</dbReference>
<dbReference type="OrthoDB" id="1935146at2759"/>
<sequence length="588" mass="64733">MGKKERTTSINIAAPNPLALGKTKKSGGKKGRGTASEAALAKAALLTKEVAALRETVRGIADSRRDQDEEDLEALVFGSTHARVLGGASLSDRNIAKNIPAALEDEEAIDNADNEDLFVIDRRAPKMINNSDQSNDDNDNDDSDDENDQLEGMGNSLTQEQSGKDTETDELWTDTYGNDTAEFNVDISAGANRLRKLRETESETTLSPHEFEARLRKQFMKLYPTPEWALHPDPSLMEEDWDHSSVSTVLRSAKSMIDRSMRNRLPQGSLEMFRVKDANQASPSAAVIQSCKFHPSAPVLLTGGYDRTLRLFHVDGKANPKLQSVYFKDMPIHSADFTADGRQVVVCGRRKFFYVYDVEGAAVERINGIRGRDEKSFEHHVSSPCGKFLAFTGRDGYIILVSRISKQWIANLRMNGTVRALDFSKDGRWLYSIGGDGEVYQWDLATRQCVHKFYDEGAINVNTIAVSPDNSFIATGSSAGIVNVYSSSSALTSERPVPSRTLMNLTTPISTLAFHPSSQALLFASRTKKDSMKIAHCPSLTVFQNWPTANTPLGYVNCVDWSPGGGYLATGNDKGKVLLYRATSFDAC</sequence>
<evidence type="ECO:0000256" key="7">
    <source>
        <dbReference type="ARBA" id="ARBA00025767"/>
    </source>
</evidence>
<evidence type="ECO:0000256" key="6">
    <source>
        <dbReference type="ARBA" id="ARBA00023242"/>
    </source>
</evidence>
<dbReference type="Proteomes" id="UP000320333">
    <property type="component" value="Unassembled WGS sequence"/>
</dbReference>
<dbReference type="GO" id="GO:0032040">
    <property type="term" value="C:small-subunit processome"/>
    <property type="evidence" value="ECO:0007669"/>
    <property type="project" value="TreeGrafter"/>
</dbReference>
<evidence type="ECO:0000256" key="2">
    <source>
        <dbReference type="ARBA" id="ARBA00022552"/>
    </source>
</evidence>
<organism evidence="11 12">
    <name type="scientific">Chytriomyces confervae</name>
    <dbReference type="NCBI Taxonomy" id="246404"/>
    <lineage>
        <taxon>Eukaryota</taxon>
        <taxon>Fungi</taxon>
        <taxon>Fungi incertae sedis</taxon>
        <taxon>Chytridiomycota</taxon>
        <taxon>Chytridiomycota incertae sedis</taxon>
        <taxon>Chytridiomycetes</taxon>
        <taxon>Chytridiales</taxon>
        <taxon>Chytriomycetaceae</taxon>
        <taxon>Chytriomyces</taxon>
    </lineage>
</organism>
<dbReference type="InterPro" id="IPR045161">
    <property type="entry name" value="Utp18"/>
</dbReference>
<dbReference type="STRING" id="246404.A0A507FHL5"/>
<evidence type="ECO:0000313" key="12">
    <source>
        <dbReference type="Proteomes" id="UP000320333"/>
    </source>
</evidence>
<dbReference type="AlphaFoldDB" id="A0A507FHL5"/>
<evidence type="ECO:0000256" key="5">
    <source>
        <dbReference type="ARBA" id="ARBA00022737"/>
    </source>
</evidence>
<proteinExistence type="inferred from homology"/>
<keyword evidence="3" id="KW-0597">Phosphoprotein</keyword>
<dbReference type="InterPro" id="IPR015943">
    <property type="entry name" value="WD40/YVTN_repeat-like_dom_sf"/>
</dbReference>
<dbReference type="PANTHER" id="PTHR18359:SF0">
    <property type="entry name" value="U3 SMALL NUCLEOLAR RNA-ASSOCIATED PROTEIN 18 HOMOLOG"/>
    <property type="match status" value="1"/>
</dbReference>
<keyword evidence="6" id="KW-0539">Nucleus</keyword>
<protein>
    <recommendedName>
        <fullName evidence="8">U3 small nucleolar RNA-associated protein 18 homolog</fullName>
    </recommendedName>
</protein>
<comment type="similarity">
    <text evidence="7">Belongs to the WD repeat UTP18 family.</text>
</comment>
<keyword evidence="2" id="KW-0698">rRNA processing</keyword>
<dbReference type="InterPro" id="IPR001680">
    <property type="entry name" value="WD40_rpt"/>
</dbReference>
<feature type="compositionally biased region" description="Acidic residues" evidence="10">
    <location>
        <begin position="134"/>
        <end position="149"/>
    </location>
</feature>
<comment type="subcellular location">
    <subcellularLocation>
        <location evidence="1">Nucleus</location>
        <location evidence="1">Nucleolus</location>
    </subcellularLocation>
</comment>
<dbReference type="GO" id="GO:0006364">
    <property type="term" value="P:rRNA processing"/>
    <property type="evidence" value="ECO:0007669"/>
    <property type="project" value="UniProtKB-KW"/>
</dbReference>
<evidence type="ECO:0000256" key="10">
    <source>
        <dbReference type="SAM" id="MobiDB-lite"/>
    </source>
</evidence>
<comment type="caution">
    <text evidence="11">The sequence shown here is derived from an EMBL/GenBank/DDBJ whole genome shotgun (WGS) entry which is preliminary data.</text>
</comment>
<keyword evidence="5" id="KW-0677">Repeat</keyword>
<gene>
    <name evidence="11" type="ORF">CcCBS67573_g03599</name>
</gene>
<dbReference type="PANTHER" id="PTHR18359">
    <property type="entry name" value="WD-REPEAT PROTEIN-RELATED"/>
    <property type="match status" value="1"/>
</dbReference>
<dbReference type="SMART" id="SM00320">
    <property type="entry name" value="WD40"/>
    <property type="match status" value="7"/>
</dbReference>
<dbReference type="PROSITE" id="PS50082">
    <property type="entry name" value="WD_REPEATS_2"/>
    <property type="match status" value="1"/>
</dbReference>
<evidence type="ECO:0000256" key="8">
    <source>
        <dbReference type="ARBA" id="ARBA00074442"/>
    </source>
</evidence>
<accession>A0A507FHL5</accession>
<feature type="repeat" description="WD" evidence="9">
    <location>
        <begin position="411"/>
        <end position="452"/>
    </location>
</feature>
<evidence type="ECO:0000256" key="4">
    <source>
        <dbReference type="ARBA" id="ARBA00022574"/>
    </source>
</evidence>
<evidence type="ECO:0000256" key="1">
    <source>
        <dbReference type="ARBA" id="ARBA00004604"/>
    </source>
</evidence>
<dbReference type="FunFam" id="2.130.10.10:FF:000121">
    <property type="entry name" value="U3 small nucleolar RNA-associated protein 18 homolog"/>
    <property type="match status" value="1"/>
</dbReference>
<feature type="region of interest" description="Disordered" evidence="10">
    <location>
        <begin position="1"/>
        <end position="34"/>
    </location>
</feature>
<dbReference type="Gene3D" id="2.130.10.10">
    <property type="entry name" value="YVTN repeat-like/Quinoprotein amine dehydrogenase"/>
    <property type="match status" value="1"/>
</dbReference>
<evidence type="ECO:0000256" key="3">
    <source>
        <dbReference type="ARBA" id="ARBA00022553"/>
    </source>
</evidence>
<feature type="compositionally biased region" description="Basic residues" evidence="10">
    <location>
        <begin position="22"/>
        <end position="32"/>
    </location>
</feature>
<feature type="region of interest" description="Disordered" evidence="10">
    <location>
        <begin position="124"/>
        <end position="172"/>
    </location>
</feature>
<dbReference type="InterPro" id="IPR036322">
    <property type="entry name" value="WD40_repeat_dom_sf"/>
</dbReference>
<reference evidence="11 12" key="1">
    <citation type="journal article" date="2019" name="Sci. Rep.">
        <title>Comparative genomics of chytrid fungi reveal insights into the obligate biotrophic and pathogenic lifestyle of Synchytrium endobioticum.</title>
        <authorList>
            <person name="van de Vossenberg B.T.L.H."/>
            <person name="Warris S."/>
            <person name="Nguyen H.D.T."/>
            <person name="van Gent-Pelzer M.P.E."/>
            <person name="Joly D.L."/>
            <person name="van de Geest H.C."/>
            <person name="Bonants P.J.M."/>
            <person name="Smith D.S."/>
            <person name="Levesque C.A."/>
            <person name="van der Lee T.A.J."/>
        </authorList>
    </citation>
    <scope>NUCLEOTIDE SEQUENCE [LARGE SCALE GENOMIC DNA]</scope>
    <source>
        <strain evidence="11 12">CBS 675.73</strain>
    </source>
</reference>
<evidence type="ECO:0000313" key="11">
    <source>
        <dbReference type="EMBL" id="TPX75135.1"/>
    </source>
</evidence>
<keyword evidence="12" id="KW-1185">Reference proteome</keyword>
<dbReference type="GO" id="GO:0034388">
    <property type="term" value="C:Pwp2p-containing subcomplex of 90S preribosome"/>
    <property type="evidence" value="ECO:0007669"/>
    <property type="project" value="TreeGrafter"/>
</dbReference>
<dbReference type="Pfam" id="PF00400">
    <property type="entry name" value="WD40"/>
    <property type="match status" value="4"/>
</dbReference>
<evidence type="ECO:0000256" key="9">
    <source>
        <dbReference type="PROSITE-ProRule" id="PRU00221"/>
    </source>
</evidence>
<name>A0A507FHL5_9FUNG</name>
<keyword evidence="4 9" id="KW-0853">WD repeat</keyword>